<organism evidence="4 5">
    <name type="scientific">Ectocarpus siliculosus</name>
    <name type="common">Brown alga</name>
    <name type="synonym">Conferva siliculosa</name>
    <dbReference type="NCBI Taxonomy" id="2880"/>
    <lineage>
        <taxon>Eukaryota</taxon>
        <taxon>Sar</taxon>
        <taxon>Stramenopiles</taxon>
        <taxon>Ochrophyta</taxon>
        <taxon>PX clade</taxon>
        <taxon>Phaeophyceae</taxon>
        <taxon>Ectocarpales</taxon>
        <taxon>Ectocarpaceae</taxon>
        <taxon>Ectocarpus</taxon>
    </lineage>
</organism>
<proteinExistence type="inferred from homology"/>
<keyword evidence="3" id="KW-0496">Mitochondrion</keyword>
<gene>
    <name evidence="4" type="ORF">Esi_0010_0106</name>
</gene>
<keyword evidence="2" id="KW-1015">Disulfide bond</keyword>
<dbReference type="PANTHER" id="PTHR22977">
    <property type="entry name" value="COX ASSEMBLY MITOCHONDRIAL PROTEIN"/>
    <property type="match status" value="1"/>
</dbReference>
<dbReference type="eggNOG" id="ENOG502SB2S">
    <property type="taxonomic scope" value="Eukaryota"/>
</dbReference>
<comment type="similarity">
    <text evidence="1 3">Belongs to the CMC family.</text>
</comment>
<keyword evidence="5" id="KW-1185">Reference proteome</keyword>
<dbReference type="GO" id="GO:0005739">
    <property type="term" value="C:mitochondrion"/>
    <property type="evidence" value="ECO:0007669"/>
    <property type="project" value="UniProtKB-SubCell"/>
</dbReference>
<dbReference type="Proteomes" id="UP000002630">
    <property type="component" value="Linkage Group LG08"/>
</dbReference>
<sequence length="100" mass="11575">MATLKDGGRNDRLSWSKRAEHRLREELKEIALKRCDDSVAKFAACAREKGMLVVFSCREQNALMNSCLNQHTNEESFDRYKFEREIELHRETQAAKSPSG</sequence>
<evidence type="ECO:0000256" key="2">
    <source>
        <dbReference type="ARBA" id="ARBA00023157"/>
    </source>
</evidence>
<dbReference type="OrthoDB" id="6224010at2759"/>
<dbReference type="OMA" id="HEHNSHE"/>
<dbReference type="PANTHER" id="PTHR22977:SF5">
    <property type="entry name" value="COX ASSEMBLY MITOCHONDRIAL PROTEIN HOMOLOG"/>
    <property type="match status" value="1"/>
</dbReference>
<dbReference type="InterPro" id="IPR013892">
    <property type="entry name" value="Cyt_c_biogenesis_Cmc1-like"/>
</dbReference>
<dbReference type="EMBL" id="FN649733">
    <property type="protein sequence ID" value="CBN79194.1"/>
    <property type="molecule type" value="Genomic_DNA"/>
</dbReference>
<dbReference type="AlphaFoldDB" id="D8LC11"/>
<dbReference type="EMBL" id="FN647683">
    <property type="protein sequence ID" value="CBN79194.1"/>
    <property type="molecule type" value="Genomic_DNA"/>
</dbReference>
<evidence type="ECO:0000313" key="4">
    <source>
        <dbReference type="EMBL" id="CBN79194.1"/>
    </source>
</evidence>
<name>D8LC11_ECTSI</name>
<reference evidence="4 5" key="1">
    <citation type="journal article" date="2010" name="Nature">
        <title>The Ectocarpus genome and the independent evolution of multicellularity in brown algae.</title>
        <authorList>
            <person name="Cock J.M."/>
            <person name="Sterck L."/>
            <person name="Rouze P."/>
            <person name="Scornet D."/>
            <person name="Allen A.E."/>
            <person name="Amoutzias G."/>
            <person name="Anthouard V."/>
            <person name="Artiguenave F."/>
            <person name="Aury J.M."/>
            <person name="Badger J.H."/>
            <person name="Beszteri B."/>
            <person name="Billiau K."/>
            <person name="Bonnet E."/>
            <person name="Bothwell J.H."/>
            <person name="Bowler C."/>
            <person name="Boyen C."/>
            <person name="Brownlee C."/>
            <person name="Carrano C.J."/>
            <person name="Charrier B."/>
            <person name="Cho G.Y."/>
            <person name="Coelho S.M."/>
            <person name="Collen J."/>
            <person name="Corre E."/>
            <person name="Da Silva C."/>
            <person name="Delage L."/>
            <person name="Delaroque N."/>
            <person name="Dittami S.M."/>
            <person name="Doulbeau S."/>
            <person name="Elias M."/>
            <person name="Farnham G."/>
            <person name="Gachon C.M."/>
            <person name="Gschloessl B."/>
            <person name="Heesch S."/>
            <person name="Jabbari K."/>
            <person name="Jubin C."/>
            <person name="Kawai H."/>
            <person name="Kimura K."/>
            <person name="Kloareg B."/>
            <person name="Kupper F.C."/>
            <person name="Lang D."/>
            <person name="Le Bail A."/>
            <person name="Leblanc C."/>
            <person name="Lerouge P."/>
            <person name="Lohr M."/>
            <person name="Lopez P.J."/>
            <person name="Martens C."/>
            <person name="Maumus F."/>
            <person name="Michel G."/>
            <person name="Miranda-Saavedra D."/>
            <person name="Morales J."/>
            <person name="Moreau H."/>
            <person name="Motomura T."/>
            <person name="Nagasato C."/>
            <person name="Napoli C.A."/>
            <person name="Nelson D.R."/>
            <person name="Nyvall-Collen P."/>
            <person name="Peters A.F."/>
            <person name="Pommier C."/>
            <person name="Potin P."/>
            <person name="Poulain J."/>
            <person name="Quesneville H."/>
            <person name="Read B."/>
            <person name="Rensing S.A."/>
            <person name="Ritter A."/>
            <person name="Rousvoal S."/>
            <person name="Samanta M."/>
            <person name="Samson G."/>
            <person name="Schroeder D.C."/>
            <person name="Segurens B."/>
            <person name="Strittmatter M."/>
            <person name="Tonon T."/>
            <person name="Tregear J.W."/>
            <person name="Valentin K."/>
            <person name="von Dassow P."/>
            <person name="Yamagishi T."/>
            <person name="Van de Peer Y."/>
            <person name="Wincker P."/>
        </authorList>
    </citation>
    <scope>NUCLEOTIDE SEQUENCE [LARGE SCALE GENOMIC DNA]</scope>
    <source>
        <strain evidence="5">Ec32 / CCAP1310/4</strain>
    </source>
</reference>
<dbReference type="InParanoid" id="D8LC11"/>
<accession>D8LC11</accession>
<comment type="subcellular location">
    <subcellularLocation>
        <location evidence="3">Mitochondrion</location>
    </subcellularLocation>
</comment>
<dbReference type="STRING" id="2880.D8LC11"/>
<dbReference type="Pfam" id="PF08583">
    <property type="entry name" value="Cmc1"/>
    <property type="match status" value="1"/>
</dbReference>
<evidence type="ECO:0000256" key="1">
    <source>
        <dbReference type="ARBA" id="ARBA00007347"/>
    </source>
</evidence>
<evidence type="ECO:0000313" key="5">
    <source>
        <dbReference type="Proteomes" id="UP000002630"/>
    </source>
</evidence>
<protein>
    <recommendedName>
        <fullName evidence="3">COX assembly mitochondrial protein</fullName>
    </recommendedName>
</protein>
<evidence type="ECO:0000256" key="3">
    <source>
        <dbReference type="RuleBase" id="RU364104"/>
    </source>
</evidence>